<dbReference type="RefSeq" id="WP_017561911.1">
    <property type="nucleotide sequence ID" value="NZ_JAAVIN010000001.1"/>
</dbReference>
<dbReference type="PATRIC" id="fig|1396.432.peg.4752"/>
<dbReference type="EMBL" id="LOMT01000106">
    <property type="protein sequence ID" value="KXX93755.1"/>
    <property type="molecule type" value="Genomic_DNA"/>
</dbReference>
<name>A0A150B181_BACCE</name>
<organism evidence="1 2">
    <name type="scientific">Bacillus cereus</name>
    <dbReference type="NCBI Taxonomy" id="1396"/>
    <lineage>
        <taxon>Bacteria</taxon>
        <taxon>Bacillati</taxon>
        <taxon>Bacillota</taxon>
        <taxon>Bacilli</taxon>
        <taxon>Bacillales</taxon>
        <taxon>Bacillaceae</taxon>
        <taxon>Bacillus</taxon>
        <taxon>Bacillus cereus group</taxon>
    </lineage>
</organism>
<protein>
    <submittedName>
        <fullName evidence="1">Uncharacterized protein</fullName>
    </submittedName>
</protein>
<dbReference type="AlphaFoldDB" id="A0A150B181"/>
<reference evidence="1 2" key="1">
    <citation type="submission" date="2015-12" db="EMBL/GenBank/DDBJ databases">
        <title>Bacillus cereus Group isolate.</title>
        <authorList>
            <person name="Kovac J."/>
        </authorList>
    </citation>
    <scope>NUCLEOTIDE SEQUENCE [LARGE SCALE GENOMIC DNA]</scope>
    <source>
        <strain evidence="1 2">FSL W8-0275</strain>
    </source>
</reference>
<accession>A0A150B181</accession>
<proteinExistence type="predicted"/>
<evidence type="ECO:0000313" key="1">
    <source>
        <dbReference type="EMBL" id="KXX93755.1"/>
    </source>
</evidence>
<gene>
    <name evidence="1" type="ORF">AT274_12715</name>
</gene>
<evidence type="ECO:0000313" key="2">
    <source>
        <dbReference type="Proteomes" id="UP000075591"/>
    </source>
</evidence>
<dbReference type="Proteomes" id="UP000075591">
    <property type="component" value="Unassembled WGS sequence"/>
</dbReference>
<comment type="caution">
    <text evidence="1">The sequence shown here is derived from an EMBL/GenBank/DDBJ whole genome shotgun (WGS) entry which is preliminary data.</text>
</comment>
<sequence>MKNIKSKLPIQLFEKKHFDIVVAGRTMATIEVLCFDENKYAAQAKIIKTNKEVSTALYNAPYSETVDGALQKIVKLIEEEIKDDEWVQKTIVNTK</sequence>